<dbReference type="PANTHER" id="PTHR31920:SF132">
    <property type="entry name" value="TF-B3 DOMAIN-CONTAINING PROTEIN"/>
    <property type="match status" value="1"/>
</dbReference>
<dbReference type="Gene3D" id="2.40.330.10">
    <property type="entry name" value="DNA-binding pseudobarrel domain"/>
    <property type="match status" value="2"/>
</dbReference>
<dbReference type="Pfam" id="PF02362">
    <property type="entry name" value="B3"/>
    <property type="match status" value="1"/>
</dbReference>
<evidence type="ECO:0000256" key="1">
    <source>
        <dbReference type="ARBA" id="ARBA00004123"/>
    </source>
</evidence>
<feature type="region of interest" description="Disordered" evidence="6">
    <location>
        <begin position="272"/>
        <end position="346"/>
    </location>
</feature>
<dbReference type="SUPFAM" id="SSF101936">
    <property type="entry name" value="DNA-binding pseudobarrel domain"/>
    <property type="match status" value="2"/>
</dbReference>
<feature type="domain" description="TF-B3" evidence="7">
    <location>
        <begin position="577"/>
        <end position="640"/>
    </location>
</feature>
<sequence length="644" mass="71958">MPRRGKGNNEMASRSKDLKACDECSAVCLTIHQKRNPSAIVTRFFKFIYGKEYSKVLYLPPKFARTVRDLAGKMTRIEDSAGKKCDVKFSCVNGSLAFQEGWPNFFQDHRLEYGDVLIFNYIKGSHFIVHVYDTTACEIVDFENRKPRQNKRIKKNIETVSQDKPFQKNDVNLMDNPISTTPVASGSDFAKVQSIPTPMDIEYLSCVLDRDDGYYQEEERNFLFDLSSFEMKRKTSNTEIALNRDITPALGLIEEQAERGDDTQMAVTHTNQTDYHSGGIFTDKFQEKPSDKSNSSKDIANEVSKVQNGERRDTISVGKPVLPSNTESRSNINRTAEVDNAATPSSKQAAAIKKELVILGQDASGFPQVSRGNPALLSNNETHSINNLTVEEENVEMPKFCDSSASVPGSMLKDTFGKQSAIIKKELAGFVQEANGFPQVSRGNPVMPSVTGSHSIIKQTVVMPKFRDSSVSSSMLKDPFGKQATAIKKEQVELGEEANGYFSQVSCGAGKGKAPTLEMKFGNMSAPVVKIEPGFSNDNFRSPPPFDAEVKNLSYLELPVQIPSIPGRRDRGQGKVVLIRDPNGRLWPLFYPHKFFFKAFTGTNWTRFCQANSIVPGDVCKFHVENYNLCTYRVDVIRKKDPHK</sequence>
<evidence type="ECO:0000256" key="6">
    <source>
        <dbReference type="SAM" id="MobiDB-lite"/>
    </source>
</evidence>
<evidence type="ECO:0000259" key="7">
    <source>
        <dbReference type="PROSITE" id="PS50863"/>
    </source>
</evidence>
<dbReference type="PANTHER" id="PTHR31920">
    <property type="entry name" value="B3 DOMAIN-CONTAINING"/>
    <property type="match status" value="1"/>
</dbReference>
<evidence type="ECO:0000256" key="4">
    <source>
        <dbReference type="ARBA" id="ARBA00023163"/>
    </source>
</evidence>
<organism evidence="8 9">
    <name type="scientific">Penstemon smallii</name>
    <dbReference type="NCBI Taxonomy" id="265156"/>
    <lineage>
        <taxon>Eukaryota</taxon>
        <taxon>Viridiplantae</taxon>
        <taxon>Streptophyta</taxon>
        <taxon>Embryophyta</taxon>
        <taxon>Tracheophyta</taxon>
        <taxon>Spermatophyta</taxon>
        <taxon>Magnoliopsida</taxon>
        <taxon>eudicotyledons</taxon>
        <taxon>Gunneridae</taxon>
        <taxon>Pentapetalae</taxon>
        <taxon>asterids</taxon>
        <taxon>lamiids</taxon>
        <taxon>Lamiales</taxon>
        <taxon>Plantaginaceae</taxon>
        <taxon>Cheloneae</taxon>
        <taxon>Penstemon</taxon>
    </lineage>
</organism>
<dbReference type="GO" id="GO:0005634">
    <property type="term" value="C:nucleus"/>
    <property type="evidence" value="ECO:0007669"/>
    <property type="project" value="UniProtKB-SubCell"/>
</dbReference>
<feature type="compositionally biased region" description="Polar residues" evidence="6">
    <location>
        <begin position="323"/>
        <end position="334"/>
    </location>
</feature>
<dbReference type="PROSITE" id="PS50863">
    <property type="entry name" value="B3"/>
    <property type="match status" value="2"/>
</dbReference>
<dbReference type="EMBL" id="JBJXBP010000006">
    <property type="protein sequence ID" value="KAL3824271.1"/>
    <property type="molecule type" value="Genomic_DNA"/>
</dbReference>
<keyword evidence="3" id="KW-0238">DNA-binding</keyword>
<evidence type="ECO:0000256" key="3">
    <source>
        <dbReference type="ARBA" id="ARBA00023125"/>
    </source>
</evidence>
<evidence type="ECO:0000313" key="9">
    <source>
        <dbReference type="Proteomes" id="UP001634393"/>
    </source>
</evidence>
<gene>
    <name evidence="8" type="ORF">ACJIZ3_020300</name>
</gene>
<evidence type="ECO:0000256" key="2">
    <source>
        <dbReference type="ARBA" id="ARBA00023015"/>
    </source>
</evidence>
<comment type="subcellular location">
    <subcellularLocation>
        <location evidence="1">Nucleus</location>
    </subcellularLocation>
</comment>
<dbReference type="InterPro" id="IPR003340">
    <property type="entry name" value="B3_DNA-bd"/>
</dbReference>
<keyword evidence="5" id="KW-0539">Nucleus</keyword>
<keyword evidence="9" id="KW-1185">Reference proteome</keyword>
<dbReference type="GO" id="GO:0003677">
    <property type="term" value="F:DNA binding"/>
    <property type="evidence" value="ECO:0007669"/>
    <property type="project" value="UniProtKB-KW"/>
</dbReference>
<keyword evidence="2" id="KW-0805">Transcription regulation</keyword>
<dbReference type="AlphaFoldDB" id="A0ABD3SI77"/>
<feature type="compositionally biased region" description="Basic and acidic residues" evidence="6">
    <location>
        <begin position="284"/>
        <end position="295"/>
    </location>
</feature>
<accession>A0ABD3SI77</accession>
<dbReference type="SMART" id="SM01019">
    <property type="entry name" value="B3"/>
    <property type="match status" value="2"/>
</dbReference>
<evidence type="ECO:0000313" key="8">
    <source>
        <dbReference type="EMBL" id="KAL3824271.1"/>
    </source>
</evidence>
<comment type="caution">
    <text evidence="8">The sequence shown here is derived from an EMBL/GenBank/DDBJ whole genome shotgun (WGS) entry which is preliminary data.</text>
</comment>
<feature type="domain" description="TF-B3" evidence="7">
    <location>
        <begin position="42"/>
        <end position="135"/>
    </location>
</feature>
<evidence type="ECO:0000256" key="5">
    <source>
        <dbReference type="ARBA" id="ARBA00023242"/>
    </source>
</evidence>
<proteinExistence type="predicted"/>
<dbReference type="InterPro" id="IPR050655">
    <property type="entry name" value="Plant_B3_domain"/>
</dbReference>
<dbReference type="InterPro" id="IPR015300">
    <property type="entry name" value="DNA-bd_pseudobarrel_sf"/>
</dbReference>
<keyword evidence="4" id="KW-0804">Transcription</keyword>
<protein>
    <recommendedName>
        <fullName evidence="7">TF-B3 domain-containing protein</fullName>
    </recommendedName>
</protein>
<dbReference type="CDD" id="cd10017">
    <property type="entry name" value="B3_DNA"/>
    <property type="match status" value="2"/>
</dbReference>
<name>A0ABD3SI77_9LAMI</name>
<reference evidence="8 9" key="1">
    <citation type="submission" date="2024-12" db="EMBL/GenBank/DDBJ databases">
        <title>The unique morphological basis and parallel evolutionary history of personate flowers in Penstemon.</title>
        <authorList>
            <person name="Depatie T.H."/>
            <person name="Wessinger C.A."/>
        </authorList>
    </citation>
    <scope>NUCLEOTIDE SEQUENCE [LARGE SCALE GENOMIC DNA]</scope>
    <source>
        <strain evidence="8">WTNN_2</strain>
        <tissue evidence="8">Leaf</tissue>
    </source>
</reference>
<dbReference type="Proteomes" id="UP001634393">
    <property type="component" value="Unassembled WGS sequence"/>
</dbReference>